<organism evidence="2 3">
    <name type="scientific">Microbacterium resistens</name>
    <dbReference type="NCBI Taxonomy" id="156977"/>
    <lineage>
        <taxon>Bacteria</taxon>
        <taxon>Bacillati</taxon>
        <taxon>Actinomycetota</taxon>
        <taxon>Actinomycetes</taxon>
        <taxon>Micrococcales</taxon>
        <taxon>Microbacteriaceae</taxon>
        <taxon>Microbacterium</taxon>
    </lineage>
</organism>
<dbReference type="EMBL" id="CP082781">
    <property type="protein sequence ID" value="UGS25567.1"/>
    <property type="molecule type" value="Genomic_DNA"/>
</dbReference>
<dbReference type="Pfam" id="PF00480">
    <property type="entry name" value="ROK"/>
    <property type="match status" value="1"/>
</dbReference>
<sequence length="383" mass="39924">MLQNIDELDGQAALRRVNLRRALQLVMDRPGVQTRAGIARSTGLTAATASSLVAELIDTRLIREGAPAASTGGKRATTLDVDARYHLVLVVVLRAADACLSLVRLDGSAEHEEHLAYAPADRDESLRRAIGEVAARFSGRLLAVSVQLPGATDGRVVLESVQLGWTDLPLAAQLEEQVGAPVILVNDVDAEAVAEAIAGEEPRGRRLFLHVGSGIGGAITVDRELAAGPRARVGEIGHVRVVTGAQARPCRCGGTGCLESAASLSAMLGDDVVEGRDAEDLAPLLATADDEALAHGALALGRVIILLTAMLDPVEVVIGGPVALLGDRFLDRVRAELSYVPRGASAVPVRAADARIARYAGAAQLALTAVLGVRWNPAQVLRG</sequence>
<evidence type="ECO:0000313" key="3">
    <source>
        <dbReference type="Proteomes" id="UP001199642"/>
    </source>
</evidence>
<dbReference type="InterPro" id="IPR000600">
    <property type="entry name" value="ROK"/>
</dbReference>
<dbReference type="PANTHER" id="PTHR18964:SF149">
    <property type="entry name" value="BIFUNCTIONAL UDP-N-ACETYLGLUCOSAMINE 2-EPIMERASE_N-ACETYLMANNOSAMINE KINASE"/>
    <property type="match status" value="1"/>
</dbReference>
<dbReference type="PROSITE" id="PS01125">
    <property type="entry name" value="ROK"/>
    <property type="match status" value="1"/>
</dbReference>
<evidence type="ECO:0000256" key="1">
    <source>
        <dbReference type="ARBA" id="ARBA00006479"/>
    </source>
</evidence>
<accession>A0ABY3RSW3</accession>
<dbReference type="Gene3D" id="3.30.420.40">
    <property type="match status" value="2"/>
</dbReference>
<evidence type="ECO:0000313" key="2">
    <source>
        <dbReference type="EMBL" id="UGS25567.1"/>
    </source>
</evidence>
<dbReference type="PANTHER" id="PTHR18964">
    <property type="entry name" value="ROK (REPRESSOR, ORF, KINASE) FAMILY"/>
    <property type="match status" value="1"/>
</dbReference>
<dbReference type="InterPro" id="IPR036390">
    <property type="entry name" value="WH_DNA-bd_sf"/>
</dbReference>
<gene>
    <name evidence="2" type="ORF">K8F61_12880</name>
</gene>
<reference evidence="2 3" key="1">
    <citation type="submission" date="2023-01" db="EMBL/GenBank/DDBJ databases">
        <title>Characterization of estradiol degrading bacteria Microbacterium sp. MZT7 and reveal degrading genes through genome analysis.</title>
        <authorList>
            <person name="Hao P."/>
            <person name="Gao Y."/>
        </authorList>
    </citation>
    <scope>NUCLEOTIDE SEQUENCE [LARGE SCALE GENOMIC DNA]</scope>
    <source>
        <strain evidence="2 3">MZT7</strain>
    </source>
</reference>
<dbReference type="InterPro" id="IPR036388">
    <property type="entry name" value="WH-like_DNA-bd_sf"/>
</dbReference>
<dbReference type="SUPFAM" id="SSF53067">
    <property type="entry name" value="Actin-like ATPase domain"/>
    <property type="match status" value="2"/>
</dbReference>
<dbReference type="InterPro" id="IPR049874">
    <property type="entry name" value="ROK_cs"/>
</dbReference>
<proteinExistence type="inferred from homology"/>
<keyword evidence="3" id="KW-1185">Reference proteome</keyword>
<comment type="similarity">
    <text evidence="1">Belongs to the ROK (NagC/XylR) family.</text>
</comment>
<dbReference type="InterPro" id="IPR043129">
    <property type="entry name" value="ATPase_NBD"/>
</dbReference>
<name>A0ABY3RSW3_9MICO</name>
<dbReference type="Gene3D" id="1.10.10.10">
    <property type="entry name" value="Winged helix-like DNA-binding domain superfamily/Winged helix DNA-binding domain"/>
    <property type="match status" value="1"/>
</dbReference>
<protein>
    <submittedName>
        <fullName evidence="2">ROK family protein</fullName>
    </submittedName>
</protein>
<dbReference type="Proteomes" id="UP001199642">
    <property type="component" value="Chromosome"/>
</dbReference>
<dbReference type="SUPFAM" id="SSF46785">
    <property type="entry name" value="Winged helix' DNA-binding domain"/>
    <property type="match status" value="1"/>
</dbReference>
<dbReference type="RefSeq" id="WP_231819399.1">
    <property type="nucleotide sequence ID" value="NZ_CP082781.1"/>
</dbReference>